<evidence type="ECO:0000256" key="2">
    <source>
        <dbReference type="ARBA" id="ARBA00022741"/>
    </source>
</evidence>
<protein>
    <recommendedName>
        <fullName evidence="7">Peptidase M13 C-terminal domain-containing protein</fullName>
    </recommendedName>
</protein>
<name>A0A834Y135_APHGI</name>
<dbReference type="PROSITE" id="PS51421">
    <property type="entry name" value="RAS"/>
    <property type="match status" value="2"/>
</dbReference>
<keyword evidence="1" id="KW-0488">Methylation</keyword>
<reference evidence="8 9" key="1">
    <citation type="submission" date="2020-08" db="EMBL/GenBank/DDBJ databases">
        <title>Aphidius gifuensis genome sequencing and assembly.</title>
        <authorList>
            <person name="Du Z."/>
        </authorList>
    </citation>
    <scope>NUCLEOTIDE SEQUENCE [LARGE SCALE GENOMIC DNA]</scope>
    <source>
        <strain evidence="8">YNYX2018</strain>
        <tissue evidence="8">Adults</tissue>
    </source>
</reference>
<dbReference type="GO" id="GO:0006508">
    <property type="term" value="P:proteolysis"/>
    <property type="evidence" value="ECO:0007669"/>
    <property type="project" value="InterPro"/>
</dbReference>
<dbReference type="GO" id="GO:0046843">
    <property type="term" value="P:dorsal appendage formation"/>
    <property type="evidence" value="ECO:0007669"/>
    <property type="project" value="UniProtKB-ARBA"/>
</dbReference>
<evidence type="ECO:0000256" key="4">
    <source>
        <dbReference type="ARBA" id="ARBA00023134"/>
    </source>
</evidence>
<evidence type="ECO:0000259" key="7">
    <source>
        <dbReference type="Pfam" id="PF01431"/>
    </source>
</evidence>
<sequence>MRGYVKTGSVILLPGGGYYVPCIFDNKIVDVMVDGKPIEFFLRNTSGEEDFKYLRPMSYPGNDVFIICFSLVDPKSFENVKAIWYPELHRHCPATPIILVGTKLDLLEDEETIKKLKDKKIEPITYPQGLAMAKEIGAVKYMECSAFTKQGLEAVFEKALHVGLAAHRKNKRIRDSRRGEGERLPGLDYNSKQLFWISYANKWCEKVTIEGSKSVLLDSHAPPEFRVIGPLSNMKEFSIDFQCPIGSKMNPIKKCTVCDVGKTSLLLSYTTNTFPGEHIPTVFDNYSVNVMVDGKPINLGLWDTAGQADFDRLRPLSYPQTDIFIICFSLVNPASFKNVKAKWYREVRHHCPEIPIILVGTKLDLREDKETIEKLKDKKLAPITYLQGLAMAKEIRAVKYVECSALTQKGLKTVFDKVIRAAVFLPIMVDEKPIELSLRSTTGEEDYSGIRRLSYAEVDVLLICFSLVNPESFENVRAKWYPEVRHRCPEIPIILVGTKLDLLEDKETIEKLKDKKLAPITYPQGLAMAKEIGAVKYLECSAYTKEGLEAVFVEAARVDLANKRARNSRKGLFGEIVPERRPLILVSPNDITKWITKKLKQIQRSKNYALKKKNKNELVPEKKPDILVSGNDIIISITIKVKKIYTSKNYALQQHT</sequence>
<dbReference type="SUPFAM" id="SSF52540">
    <property type="entry name" value="P-loop containing nucleoside triphosphate hydrolases"/>
    <property type="match status" value="3"/>
</dbReference>
<dbReference type="GO" id="GO:0008258">
    <property type="term" value="P:head involution"/>
    <property type="evidence" value="ECO:0007669"/>
    <property type="project" value="UniProtKB-ARBA"/>
</dbReference>
<dbReference type="EMBL" id="JACMRX010000002">
    <property type="protein sequence ID" value="KAF7995860.1"/>
    <property type="molecule type" value="Genomic_DNA"/>
</dbReference>
<dbReference type="SMART" id="SM00173">
    <property type="entry name" value="RAS"/>
    <property type="match status" value="1"/>
</dbReference>
<dbReference type="GO" id="GO:1903391">
    <property type="term" value="P:regulation of adherens junction organization"/>
    <property type="evidence" value="ECO:0007669"/>
    <property type="project" value="UniProtKB-ARBA"/>
</dbReference>
<dbReference type="GO" id="GO:0090303">
    <property type="term" value="P:positive regulation of wound healing"/>
    <property type="evidence" value="ECO:0007669"/>
    <property type="project" value="UniProtKB-ARBA"/>
</dbReference>
<dbReference type="SMART" id="SM00174">
    <property type="entry name" value="RHO"/>
    <property type="match status" value="3"/>
</dbReference>
<dbReference type="Pfam" id="PF01431">
    <property type="entry name" value="Peptidase_M13"/>
    <property type="match status" value="1"/>
</dbReference>
<proteinExistence type="predicted"/>
<dbReference type="GO" id="GO:0006911">
    <property type="term" value="P:phagocytosis, engulfment"/>
    <property type="evidence" value="ECO:0007669"/>
    <property type="project" value="UniProtKB-ARBA"/>
</dbReference>
<dbReference type="GO" id="GO:0030032">
    <property type="term" value="P:lamellipodium assembly"/>
    <property type="evidence" value="ECO:0007669"/>
    <property type="project" value="UniProtKB-ARBA"/>
</dbReference>
<dbReference type="Gene3D" id="3.40.50.300">
    <property type="entry name" value="P-loop containing nucleotide triphosphate hydrolases"/>
    <property type="match status" value="3"/>
</dbReference>
<evidence type="ECO:0000256" key="6">
    <source>
        <dbReference type="ARBA" id="ARBA00023289"/>
    </source>
</evidence>
<dbReference type="GO" id="GO:0007254">
    <property type="term" value="P:JNK cascade"/>
    <property type="evidence" value="ECO:0007669"/>
    <property type="project" value="UniProtKB-ARBA"/>
</dbReference>
<dbReference type="FunFam" id="3.40.50.300:FF:000088">
    <property type="entry name" value="Ras-related C3 botulinum toxin substrate 1"/>
    <property type="match status" value="1"/>
</dbReference>
<dbReference type="GO" id="GO:0035099">
    <property type="term" value="P:hemocyte migration"/>
    <property type="evidence" value="ECO:0007669"/>
    <property type="project" value="UniProtKB-ARBA"/>
</dbReference>
<dbReference type="GO" id="GO:0019901">
    <property type="term" value="F:protein kinase binding"/>
    <property type="evidence" value="ECO:0007669"/>
    <property type="project" value="UniProtKB-ARBA"/>
</dbReference>
<dbReference type="InterPro" id="IPR027417">
    <property type="entry name" value="P-loop_NTPase"/>
</dbReference>
<evidence type="ECO:0000313" key="8">
    <source>
        <dbReference type="EMBL" id="KAF7995860.1"/>
    </source>
</evidence>
<keyword evidence="3" id="KW-0581">Phagocytosis</keyword>
<dbReference type="GO" id="GO:0007394">
    <property type="term" value="P:dorsal closure, elongation of leading edge cells"/>
    <property type="evidence" value="ECO:0007669"/>
    <property type="project" value="UniProtKB-ARBA"/>
</dbReference>
<keyword evidence="9" id="KW-1185">Reference proteome</keyword>
<dbReference type="GO" id="GO:0004222">
    <property type="term" value="F:metalloendopeptidase activity"/>
    <property type="evidence" value="ECO:0007669"/>
    <property type="project" value="InterPro"/>
</dbReference>
<feature type="domain" description="Peptidase M13 C-terminal" evidence="7">
    <location>
        <begin position="164"/>
        <end position="257"/>
    </location>
</feature>
<dbReference type="GO" id="GO:0051017">
    <property type="term" value="P:actin filament bundle assembly"/>
    <property type="evidence" value="ECO:0007669"/>
    <property type="project" value="UniProtKB-ARBA"/>
</dbReference>
<dbReference type="GO" id="GO:0005525">
    <property type="term" value="F:GTP binding"/>
    <property type="evidence" value="ECO:0007669"/>
    <property type="project" value="UniProtKB-KW"/>
</dbReference>
<keyword evidence="5" id="KW-0449">Lipoprotein</keyword>
<evidence type="ECO:0000256" key="3">
    <source>
        <dbReference type="ARBA" id="ARBA00022907"/>
    </source>
</evidence>
<dbReference type="GO" id="GO:0007426">
    <property type="term" value="P:tracheal outgrowth, open tracheal system"/>
    <property type="evidence" value="ECO:0007669"/>
    <property type="project" value="UniProtKB-ARBA"/>
</dbReference>
<dbReference type="SUPFAM" id="SSF55486">
    <property type="entry name" value="Metalloproteases ('zincins'), catalytic domain"/>
    <property type="match status" value="1"/>
</dbReference>
<dbReference type="PANTHER" id="PTHR24072">
    <property type="entry name" value="RHO FAMILY GTPASE"/>
    <property type="match status" value="1"/>
</dbReference>
<dbReference type="SMART" id="SM00175">
    <property type="entry name" value="RAB"/>
    <property type="match status" value="1"/>
</dbReference>
<comment type="caution">
    <text evidence="8">The sequence shown here is derived from an EMBL/GenBank/DDBJ whole genome shotgun (WGS) entry which is preliminary data.</text>
</comment>
<dbReference type="AlphaFoldDB" id="A0A834Y135"/>
<dbReference type="PRINTS" id="PR00449">
    <property type="entry name" value="RASTRNSFRMNG"/>
</dbReference>
<accession>A0A834Y135</accession>
<dbReference type="InterPro" id="IPR018497">
    <property type="entry name" value="Peptidase_M13_C"/>
</dbReference>
<keyword evidence="2" id="KW-0547">Nucleotide-binding</keyword>
<dbReference type="PROSITE" id="PS51420">
    <property type="entry name" value="RHO"/>
    <property type="match status" value="3"/>
</dbReference>
<dbReference type="PROSITE" id="PS51419">
    <property type="entry name" value="RAB"/>
    <property type="match status" value="2"/>
</dbReference>
<dbReference type="GO" id="GO:0008078">
    <property type="term" value="P:mesodermal cell migration"/>
    <property type="evidence" value="ECO:0007669"/>
    <property type="project" value="UniProtKB-ARBA"/>
</dbReference>
<dbReference type="InterPro" id="IPR005225">
    <property type="entry name" value="Small_GTP-bd"/>
</dbReference>
<dbReference type="GO" id="GO:0007435">
    <property type="term" value="P:salivary gland morphogenesis"/>
    <property type="evidence" value="ECO:0007669"/>
    <property type="project" value="UniProtKB-ARBA"/>
</dbReference>
<dbReference type="InterPro" id="IPR000718">
    <property type="entry name" value="Peptidase_M13"/>
</dbReference>
<evidence type="ECO:0000256" key="5">
    <source>
        <dbReference type="ARBA" id="ARBA00023288"/>
    </source>
</evidence>
<dbReference type="GO" id="GO:0007390">
    <property type="term" value="P:germ-band shortening"/>
    <property type="evidence" value="ECO:0007669"/>
    <property type="project" value="UniProtKB-ARBA"/>
</dbReference>
<dbReference type="GO" id="GO:0035011">
    <property type="term" value="P:melanotic encapsulation of foreign target"/>
    <property type="evidence" value="ECO:0007669"/>
    <property type="project" value="UniProtKB-ARBA"/>
</dbReference>
<gene>
    <name evidence="8" type="ORF">HCN44_006967</name>
</gene>
<keyword evidence="4" id="KW-0342">GTP-binding</keyword>
<dbReference type="GO" id="GO:0050770">
    <property type="term" value="P:regulation of axonogenesis"/>
    <property type="evidence" value="ECO:0007669"/>
    <property type="project" value="UniProtKB-ARBA"/>
</dbReference>
<dbReference type="FunFam" id="3.40.50.300:FF:000118">
    <property type="entry name" value="Rho-related GTP-binding protein RhoG"/>
    <property type="match status" value="2"/>
</dbReference>
<evidence type="ECO:0000313" key="9">
    <source>
        <dbReference type="Proteomes" id="UP000639338"/>
    </source>
</evidence>
<dbReference type="GO" id="GO:0007264">
    <property type="term" value="P:small GTPase-mediated signal transduction"/>
    <property type="evidence" value="ECO:0007669"/>
    <property type="project" value="InterPro"/>
</dbReference>
<organism evidence="8 9">
    <name type="scientific">Aphidius gifuensis</name>
    <name type="common">Parasitoid wasp</name>
    <dbReference type="NCBI Taxonomy" id="684658"/>
    <lineage>
        <taxon>Eukaryota</taxon>
        <taxon>Metazoa</taxon>
        <taxon>Ecdysozoa</taxon>
        <taxon>Arthropoda</taxon>
        <taxon>Hexapoda</taxon>
        <taxon>Insecta</taxon>
        <taxon>Pterygota</taxon>
        <taxon>Neoptera</taxon>
        <taxon>Endopterygota</taxon>
        <taxon>Hymenoptera</taxon>
        <taxon>Apocrita</taxon>
        <taxon>Ichneumonoidea</taxon>
        <taxon>Braconidae</taxon>
        <taxon>Aphidiinae</taxon>
        <taxon>Aphidius</taxon>
    </lineage>
</organism>
<keyword evidence="6" id="KW-0636">Prenylation</keyword>
<dbReference type="NCBIfam" id="TIGR00231">
    <property type="entry name" value="small_GTP"/>
    <property type="match status" value="3"/>
</dbReference>
<dbReference type="OrthoDB" id="6475849at2759"/>
<evidence type="ECO:0000256" key="1">
    <source>
        <dbReference type="ARBA" id="ARBA00022481"/>
    </source>
</evidence>
<dbReference type="GO" id="GO:0003924">
    <property type="term" value="F:GTPase activity"/>
    <property type="evidence" value="ECO:0007669"/>
    <property type="project" value="InterPro"/>
</dbReference>
<dbReference type="Pfam" id="PF00071">
    <property type="entry name" value="Ras"/>
    <property type="match status" value="3"/>
</dbReference>
<dbReference type="InterPro" id="IPR001806">
    <property type="entry name" value="Small_GTPase"/>
</dbReference>
<dbReference type="GO" id="GO:0007520">
    <property type="term" value="P:myoblast fusion"/>
    <property type="evidence" value="ECO:0007669"/>
    <property type="project" value="UniProtKB-ARBA"/>
</dbReference>
<dbReference type="InterPro" id="IPR003578">
    <property type="entry name" value="Small_GTPase_Rho"/>
</dbReference>
<dbReference type="Proteomes" id="UP000639338">
    <property type="component" value="Unassembled WGS sequence"/>
</dbReference>
<dbReference type="PROSITE" id="PS51885">
    <property type="entry name" value="NEPRILYSIN"/>
    <property type="match status" value="1"/>
</dbReference>